<dbReference type="EMBL" id="PXOQ01000007">
    <property type="protein sequence ID" value="PSG90233.1"/>
    <property type="molecule type" value="Genomic_DNA"/>
</dbReference>
<dbReference type="PANTHER" id="PTHR35024:SF4">
    <property type="entry name" value="POLYMER-FORMING CYTOSKELETAL PROTEIN"/>
    <property type="match status" value="1"/>
</dbReference>
<protein>
    <recommendedName>
        <fullName evidence="4">Polymer-forming cytoskeletal protein</fullName>
    </recommendedName>
</protein>
<dbReference type="RefSeq" id="WP_106462373.1">
    <property type="nucleotide sequence ID" value="NZ_PXOQ01000007.1"/>
</dbReference>
<reference evidence="2 3" key="1">
    <citation type="submission" date="2018-03" db="EMBL/GenBank/DDBJ databases">
        <title>Mesoflavibacter sp. HG37 and Mesoflavibacter sp. HG96 sp.nov., two marine bacteria isolated from seawater of Western Pacific Ocean.</title>
        <authorList>
            <person name="Cheng H."/>
            <person name="Wu Y.-H."/>
            <person name="Guo L.-L."/>
            <person name="Xu X.-W."/>
        </authorList>
    </citation>
    <scope>NUCLEOTIDE SEQUENCE [LARGE SCALE GENOMIC DNA]</scope>
    <source>
        <strain evidence="2 3">KCTC 32269</strain>
    </source>
</reference>
<gene>
    <name evidence="2" type="ORF">C7H52_02845</name>
</gene>
<accession>A0A2T1NCR3</accession>
<dbReference type="AlphaFoldDB" id="A0A2T1NCR3"/>
<dbReference type="Proteomes" id="UP000238426">
    <property type="component" value="Unassembled WGS sequence"/>
</dbReference>
<comment type="caution">
    <text evidence="2">The sequence shown here is derived from an EMBL/GenBank/DDBJ whole genome shotgun (WGS) entry which is preliminary data.</text>
</comment>
<dbReference type="InterPro" id="IPR007607">
    <property type="entry name" value="BacA/B"/>
</dbReference>
<evidence type="ECO:0000256" key="1">
    <source>
        <dbReference type="ARBA" id="ARBA00044755"/>
    </source>
</evidence>
<dbReference type="OrthoDB" id="5432602at2"/>
<keyword evidence="3" id="KW-1185">Reference proteome</keyword>
<evidence type="ECO:0008006" key="4">
    <source>
        <dbReference type="Google" id="ProtNLM"/>
    </source>
</evidence>
<organism evidence="2 3">
    <name type="scientific">Aurantibacter aestuarii</name>
    <dbReference type="NCBI Taxonomy" id="1266046"/>
    <lineage>
        <taxon>Bacteria</taxon>
        <taxon>Pseudomonadati</taxon>
        <taxon>Bacteroidota</taxon>
        <taxon>Flavobacteriia</taxon>
        <taxon>Flavobacteriales</taxon>
        <taxon>Flavobacteriaceae</taxon>
        <taxon>Aurantibacter</taxon>
    </lineage>
</organism>
<proteinExistence type="inferred from homology"/>
<sequence>MKRDKKLDSSSIQNIISPSTRVKGDFSSNGDIRVDGYLEGTVKTSGKVVVGKDGQIVGKLECTSAYFEGAFQGEMKIENTLTLKASAKIEGDVVTEKLMVEPGAIFNVSCVMKSTVKDLKGDAKTQKTA</sequence>
<dbReference type="Pfam" id="PF04519">
    <property type="entry name" value="Bactofilin"/>
    <property type="match status" value="1"/>
</dbReference>
<evidence type="ECO:0000313" key="3">
    <source>
        <dbReference type="Proteomes" id="UP000238426"/>
    </source>
</evidence>
<evidence type="ECO:0000313" key="2">
    <source>
        <dbReference type="EMBL" id="PSG90233.1"/>
    </source>
</evidence>
<comment type="similarity">
    <text evidence="1">Belongs to the bactofilin family.</text>
</comment>
<name>A0A2T1NCR3_9FLAO</name>
<dbReference type="PANTHER" id="PTHR35024">
    <property type="entry name" value="HYPOTHETICAL CYTOSOLIC PROTEIN"/>
    <property type="match status" value="1"/>
</dbReference>